<proteinExistence type="predicted"/>
<name>A0A124EGP9_TRASO</name>
<comment type="caution">
    <text evidence="1">The sequence shown here is derived from an EMBL/GenBank/DDBJ whole genome shotgun (WGS) entry which is preliminary data.</text>
</comment>
<gene>
    <name evidence="1" type="ORF">AUL39_08115</name>
</gene>
<dbReference type="Proteomes" id="UP000054078">
    <property type="component" value="Unassembled WGS sequence"/>
</dbReference>
<sequence length="116" mass="12445">MSARRREPERLEEFVFESTTMVLAAGLEMTKHSVTSAPGEFVREKGPLGIGSTWRCQVFEELVGRINAKEMGALALGAGLDPKALPARIPCTVTYSNAGGFPSCTVRIVTSEEATA</sequence>
<dbReference type="EMBL" id="LOJF01000010">
    <property type="protein sequence ID" value="KUH58168.1"/>
    <property type="molecule type" value="Genomic_DNA"/>
</dbReference>
<organism evidence="1 2">
    <name type="scientific">Tractidigestivibacter scatoligenes</name>
    <name type="common">Olsenella scatoligenes</name>
    <dbReference type="NCBI Taxonomy" id="1299998"/>
    <lineage>
        <taxon>Bacteria</taxon>
        <taxon>Bacillati</taxon>
        <taxon>Actinomycetota</taxon>
        <taxon>Coriobacteriia</taxon>
        <taxon>Coriobacteriales</taxon>
        <taxon>Atopobiaceae</taxon>
        <taxon>Tractidigestivibacter</taxon>
    </lineage>
</organism>
<dbReference type="RefSeq" id="WP_059055143.1">
    <property type="nucleotide sequence ID" value="NZ_LOJF01000010.1"/>
</dbReference>
<reference evidence="1 2" key="1">
    <citation type="submission" date="2015-12" db="EMBL/GenBank/DDBJ databases">
        <title>Draft Genome Sequence of Olsenella scatoligenes SK9K4T; a Producer of 3-Methylindole- (skatole) and 4-Methylphenol- (p-cresol) Isolated from Pig Feces.</title>
        <authorList>
            <person name="Li X."/>
            <person name="Borg B."/>
            <person name="Canibe N."/>
        </authorList>
    </citation>
    <scope>NUCLEOTIDE SEQUENCE [LARGE SCALE GENOMIC DNA]</scope>
    <source>
        <strain evidence="1 2">SK9K4</strain>
    </source>
</reference>
<dbReference type="STRING" id="1299998.AUL39_08115"/>
<accession>A0A124EGP9</accession>
<dbReference type="OrthoDB" id="3192185at2"/>
<evidence type="ECO:0000313" key="1">
    <source>
        <dbReference type="EMBL" id="KUH58168.1"/>
    </source>
</evidence>
<protein>
    <submittedName>
        <fullName evidence="1">Uncharacterized protein</fullName>
    </submittedName>
</protein>
<keyword evidence="2" id="KW-1185">Reference proteome</keyword>
<evidence type="ECO:0000313" key="2">
    <source>
        <dbReference type="Proteomes" id="UP000054078"/>
    </source>
</evidence>
<dbReference type="AlphaFoldDB" id="A0A124EGP9"/>